<dbReference type="SUPFAM" id="SSF54980">
    <property type="entry name" value="EF-G C-terminal domain-like"/>
    <property type="match status" value="1"/>
</dbReference>
<dbReference type="PANTHER" id="PTHR16301">
    <property type="entry name" value="IMPACT-RELATED"/>
    <property type="match status" value="1"/>
</dbReference>
<gene>
    <name evidence="3" type="ORF">LK996_02800</name>
</gene>
<dbReference type="InterPro" id="IPR020568">
    <property type="entry name" value="Ribosomal_Su5_D2-typ_SF"/>
</dbReference>
<dbReference type="RefSeq" id="WP_230525650.1">
    <property type="nucleotide sequence ID" value="NZ_JAJGAK010000001.1"/>
</dbReference>
<dbReference type="Gene3D" id="3.30.230.30">
    <property type="entry name" value="Impact, N-terminal domain"/>
    <property type="match status" value="1"/>
</dbReference>
<organism evidence="3 4">
    <name type="scientific">Noviluteimonas lactosilytica</name>
    <dbReference type="NCBI Taxonomy" id="2888523"/>
    <lineage>
        <taxon>Bacteria</taxon>
        <taxon>Pseudomonadati</taxon>
        <taxon>Pseudomonadota</taxon>
        <taxon>Gammaproteobacteria</taxon>
        <taxon>Lysobacterales</taxon>
        <taxon>Lysobacteraceae</taxon>
        <taxon>Noviluteimonas</taxon>
    </lineage>
</organism>
<dbReference type="Pfam" id="PF01205">
    <property type="entry name" value="Impact_N"/>
    <property type="match status" value="1"/>
</dbReference>
<evidence type="ECO:0000259" key="2">
    <source>
        <dbReference type="Pfam" id="PF01205"/>
    </source>
</evidence>
<comment type="similarity">
    <text evidence="1">Belongs to the IMPACT family.</text>
</comment>
<accession>A0ABS8JEJ3</accession>
<dbReference type="SUPFAM" id="SSF54211">
    <property type="entry name" value="Ribosomal protein S5 domain 2-like"/>
    <property type="match status" value="1"/>
</dbReference>
<dbReference type="Gene3D" id="3.30.70.240">
    <property type="match status" value="1"/>
</dbReference>
<keyword evidence="4" id="KW-1185">Reference proteome</keyword>
<sequence length="195" mass="20704">MSDTLAGPASHAIEVKHSRFLAQATPVESPADALAFLEELARTPATHHCWAYRIGAEYRSSDDGEPAGTAGRPILAAIDGQGFDRVMVVVTRWYGGVNLGAGGLVRAYGGAAAECLRTAPRLPLIAMREFDIRAPFEDTGAVHAALAAHGAQRLEDAFDAGGLRVRVRLPADRVDALATHLRDATRNRARIGDNG</sequence>
<evidence type="ECO:0000313" key="4">
    <source>
        <dbReference type="Proteomes" id="UP001165293"/>
    </source>
</evidence>
<dbReference type="Proteomes" id="UP001165293">
    <property type="component" value="Unassembled WGS sequence"/>
</dbReference>
<comment type="caution">
    <text evidence="3">The sequence shown here is derived from an EMBL/GenBank/DDBJ whole genome shotgun (WGS) entry which is preliminary data.</text>
</comment>
<reference evidence="3" key="1">
    <citation type="submission" date="2021-10" db="EMBL/GenBank/DDBJ databases">
        <authorList>
            <person name="Lyu M."/>
            <person name="Wang X."/>
            <person name="Meng X."/>
            <person name="Xu K."/>
        </authorList>
    </citation>
    <scope>NUCLEOTIDE SEQUENCE</scope>
    <source>
        <strain evidence="3">A6</strain>
    </source>
</reference>
<dbReference type="InterPro" id="IPR023582">
    <property type="entry name" value="Impact"/>
</dbReference>
<proteinExistence type="inferred from homology"/>
<protein>
    <submittedName>
        <fullName evidence="3">IMPACT family protein</fullName>
    </submittedName>
</protein>
<dbReference type="InterPro" id="IPR001498">
    <property type="entry name" value="Impact_N"/>
</dbReference>
<feature type="domain" description="Impact N-terminal" evidence="2">
    <location>
        <begin position="16"/>
        <end position="116"/>
    </location>
</feature>
<evidence type="ECO:0000313" key="3">
    <source>
        <dbReference type="EMBL" id="MCC8362014.1"/>
    </source>
</evidence>
<name>A0ABS8JEJ3_9GAMM</name>
<dbReference type="InterPro" id="IPR036956">
    <property type="entry name" value="Impact_N_sf"/>
</dbReference>
<dbReference type="InterPro" id="IPR035647">
    <property type="entry name" value="EFG_III/V"/>
</dbReference>
<dbReference type="PANTHER" id="PTHR16301:SF20">
    <property type="entry name" value="IMPACT FAMILY MEMBER YIGZ"/>
    <property type="match status" value="1"/>
</dbReference>
<evidence type="ECO:0000256" key="1">
    <source>
        <dbReference type="ARBA" id="ARBA00007665"/>
    </source>
</evidence>
<dbReference type="EMBL" id="JAJGAK010000001">
    <property type="protein sequence ID" value="MCC8362014.1"/>
    <property type="molecule type" value="Genomic_DNA"/>
</dbReference>